<reference evidence="2" key="1">
    <citation type="submission" date="2019-11" db="EMBL/GenBank/DDBJ databases">
        <title>Growth characteristics of pneumococcus vary with the chemical composition of the capsule and with environmental conditions.</title>
        <authorList>
            <person name="Tothpal A."/>
            <person name="Desobry K."/>
            <person name="Joshi S."/>
            <person name="Wyllie A.L."/>
            <person name="Weinberger D.M."/>
        </authorList>
    </citation>
    <scope>NUCLEOTIDE SEQUENCE</scope>
    <source>
        <strain evidence="2">Pnumococcus10A</strain>
    </source>
</reference>
<proteinExistence type="predicted"/>
<gene>
    <name evidence="2" type="ORF">GM535_13325</name>
</gene>
<evidence type="ECO:0000256" key="1">
    <source>
        <dbReference type="SAM" id="Coils"/>
    </source>
</evidence>
<name>A0AAW9W8U0_STREE</name>
<evidence type="ECO:0000313" key="2">
    <source>
        <dbReference type="EMBL" id="MTV78194.1"/>
    </source>
</evidence>
<organism evidence="2 3">
    <name type="scientific">Streptococcus pneumoniae</name>
    <dbReference type="NCBI Taxonomy" id="1313"/>
    <lineage>
        <taxon>Bacteria</taxon>
        <taxon>Bacillati</taxon>
        <taxon>Bacillota</taxon>
        <taxon>Bacilli</taxon>
        <taxon>Lactobacillales</taxon>
        <taxon>Streptococcaceae</taxon>
        <taxon>Streptococcus</taxon>
    </lineage>
</organism>
<dbReference type="RefSeq" id="WP_155459069.1">
    <property type="nucleotide sequence ID" value="NZ_WNHN01000624.1"/>
</dbReference>
<protein>
    <recommendedName>
        <fullName evidence="4">Prophage protein</fullName>
    </recommendedName>
</protein>
<evidence type="ECO:0000313" key="3">
    <source>
        <dbReference type="Proteomes" id="UP000729182"/>
    </source>
</evidence>
<dbReference type="AlphaFoldDB" id="A0AAW9W8U0"/>
<sequence length="82" mass="8731">MTARLSGTLGSNIDAMWALREQKRALEAEVKVVSEKLEAYEEGLMAKLESEGMIKATGTAATVSVSESIVATVEGGDEGWKL</sequence>
<feature type="coiled-coil region" evidence="1">
    <location>
        <begin position="16"/>
        <end position="43"/>
    </location>
</feature>
<feature type="non-terminal residue" evidence="2">
    <location>
        <position position="82"/>
    </location>
</feature>
<comment type="caution">
    <text evidence="2">The sequence shown here is derived from an EMBL/GenBank/DDBJ whole genome shotgun (WGS) entry which is preliminary data.</text>
</comment>
<accession>A0AAW9W8U0</accession>
<evidence type="ECO:0008006" key="4">
    <source>
        <dbReference type="Google" id="ProtNLM"/>
    </source>
</evidence>
<dbReference type="EMBL" id="WNHN01000624">
    <property type="protein sequence ID" value="MTV78194.1"/>
    <property type="molecule type" value="Genomic_DNA"/>
</dbReference>
<keyword evidence="1" id="KW-0175">Coiled coil</keyword>
<dbReference type="Proteomes" id="UP000729182">
    <property type="component" value="Unassembled WGS sequence"/>
</dbReference>